<evidence type="ECO:0000256" key="4">
    <source>
        <dbReference type="ARBA" id="ARBA00022490"/>
    </source>
</evidence>
<evidence type="ECO:0000259" key="11">
    <source>
        <dbReference type="PROSITE" id="PS50109"/>
    </source>
</evidence>
<reference evidence="12 13" key="1">
    <citation type="submission" date="2019-04" db="EMBL/GenBank/DDBJ databases">
        <authorList>
            <person name="Feng G."/>
            <person name="Zhang J."/>
            <person name="Zhu H."/>
        </authorList>
    </citation>
    <scope>NUCLEOTIDE SEQUENCE [LARGE SCALE GENOMIC DNA]</scope>
    <source>
        <strain evidence="12 13">92R-1</strain>
    </source>
</reference>
<dbReference type="RefSeq" id="WP_135436270.1">
    <property type="nucleotide sequence ID" value="NZ_SRLA01000005.1"/>
</dbReference>
<evidence type="ECO:0000256" key="9">
    <source>
        <dbReference type="SAM" id="Coils"/>
    </source>
</evidence>
<keyword evidence="9" id="KW-0175">Coiled coil</keyword>
<evidence type="ECO:0000256" key="8">
    <source>
        <dbReference type="PROSITE-ProRule" id="PRU00339"/>
    </source>
</evidence>
<protein>
    <recommendedName>
        <fullName evidence="3">histidine kinase</fullName>
        <ecNumber evidence="3">2.7.13.3</ecNumber>
    </recommendedName>
</protein>
<evidence type="ECO:0000256" key="6">
    <source>
        <dbReference type="ARBA" id="ARBA00022803"/>
    </source>
</evidence>
<dbReference type="OrthoDB" id="9806995at2"/>
<comment type="caution">
    <text evidence="12">The sequence shown here is derived from an EMBL/GenBank/DDBJ whole genome shotgun (WGS) entry which is preliminary data.</text>
</comment>
<dbReference type="EC" id="2.7.13.3" evidence="3"/>
<comment type="subcellular location">
    <subcellularLocation>
        <location evidence="2">Cytoplasm</location>
    </subcellularLocation>
</comment>
<dbReference type="Gene3D" id="1.25.40.10">
    <property type="entry name" value="Tetratricopeptide repeat domain"/>
    <property type="match status" value="2"/>
</dbReference>
<keyword evidence="5" id="KW-0677">Repeat</keyword>
<dbReference type="PANTHER" id="PTHR46630:SF1">
    <property type="entry name" value="TETRATRICOPEPTIDE REPEAT PROTEIN 29"/>
    <property type="match status" value="1"/>
</dbReference>
<dbReference type="InterPro" id="IPR005467">
    <property type="entry name" value="His_kinase_dom"/>
</dbReference>
<dbReference type="Gene3D" id="1.10.287.130">
    <property type="match status" value="1"/>
</dbReference>
<keyword evidence="4" id="KW-0963">Cytoplasm</keyword>
<evidence type="ECO:0000256" key="10">
    <source>
        <dbReference type="SAM" id="SignalP"/>
    </source>
</evidence>
<keyword evidence="13" id="KW-1185">Reference proteome</keyword>
<dbReference type="InterPro" id="IPR036890">
    <property type="entry name" value="HATPase_C_sf"/>
</dbReference>
<evidence type="ECO:0000256" key="7">
    <source>
        <dbReference type="ARBA" id="ARBA00038253"/>
    </source>
</evidence>
<dbReference type="GO" id="GO:0000155">
    <property type="term" value="F:phosphorelay sensor kinase activity"/>
    <property type="evidence" value="ECO:0007669"/>
    <property type="project" value="InterPro"/>
</dbReference>
<name>A0A4Z0P1K8_9BACT</name>
<comment type="catalytic activity">
    <reaction evidence="1">
        <text>ATP + protein L-histidine = ADP + protein N-phospho-L-histidine.</text>
        <dbReference type="EC" id="2.7.13.3"/>
    </reaction>
</comment>
<dbReference type="SUPFAM" id="SSF55874">
    <property type="entry name" value="ATPase domain of HSP90 chaperone/DNA topoisomerase II/histidine kinase"/>
    <property type="match status" value="1"/>
</dbReference>
<evidence type="ECO:0000256" key="3">
    <source>
        <dbReference type="ARBA" id="ARBA00012438"/>
    </source>
</evidence>
<feature type="signal peptide" evidence="10">
    <location>
        <begin position="1"/>
        <end position="23"/>
    </location>
</feature>
<evidence type="ECO:0000256" key="5">
    <source>
        <dbReference type="ARBA" id="ARBA00022737"/>
    </source>
</evidence>
<keyword evidence="10" id="KW-0732">Signal</keyword>
<dbReference type="SMART" id="SM00028">
    <property type="entry name" value="TPR"/>
    <property type="match status" value="5"/>
</dbReference>
<feature type="repeat" description="TPR" evidence="8">
    <location>
        <begin position="124"/>
        <end position="157"/>
    </location>
</feature>
<feature type="chain" id="PRO_5021249270" description="histidine kinase" evidence="10">
    <location>
        <begin position="24"/>
        <end position="687"/>
    </location>
</feature>
<organism evidence="12 13">
    <name type="scientific">Hymenobacter fodinae</name>
    <dbReference type="NCBI Taxonomy" id="2510796"/>
    <lineage>
        <taxon>Bacteria</taxon>
        <taxon>Pseudomonadati</taxon>
        <taxon>Bacteroidota</taxon>
        <taxon>Cytophagia</taxon>
        <taxon>Cytophagales</taxon>
        <taxon>Hymenobacteraceae</taxon>
        <taxon>Hymenobacter</taxon>
    </lineage>
</organism>
<dbReference type="SUPFAM" id="SSF48452">
    <property type="entry name" value="TPR-like"/>
    <property type="match status" value="1"/>
</dbReference>
<evidence type="ECO:0000256" key="2">
    <source>
        <dbReference type="ARBA" id="ARBA00004496"/>
    </source>
</evidence>
<feature type="coiled-coil region" evidence="9">
    <location>
        <begin position="389"/>
        <end position="423"/>
    </location>
</feature>
<dbReference type="PANTHER" id="PTHR46630">
    <property type="entry name" value="TETRATRICOPEPTIDE REPEAT PROTEIN 29"/>
    <property type="match status" value="1"/>
</dbReference>
<sequence length="687" mass="76826">MIRCRLVGLVVAAVMATNYNAGAQSPQTKKLRQALAAAISDTSRVLLLADLSATYRYSRFDSVHYYARRGLQLAQKIGYQKGEGRCLSRIGILYSERGNLPQALRVDLQALNLNEAAHDLEGTARTLNQTGLLYSALEDYQPSLDYYFRSLRLYKQLPHSDPSQIISVLTNIGASYEGKRQLDSAAYFLRKAWLITRTSPAVHGSCWGNPAPYVLREMGLLEAALGHPTLALDYYRRSAQVAVPENDLRSASRSYQYIAELYKKTNQLDSCVFYARKALALSQSLPYVLSMVRSSKLLATSFESTGQGDSTLKYMRVMLMSQDSLYNPKRIKQLDAIGFAEQQRLRTLEDEQVAYAAKVRLVAGLATVGGLLLLITLLWRNNRQQQHANKHLRLLNEQVTQQADELLAQRDSIARTLQELKITQGQLVLREKMASLGELMAGVAYEIQNPVHSIRKYAAISVELCQEVKTELAHYSLPPEDKELVDEMLQNLGRNQEKIVHHSQRAESIVRGMLEYSHAGNQPRQATNLNQLAEEYLRLTYHDMRAKNHLFNVALLLYPDPAVGWVNVVRQDLGRALLGVFTTALSAVHQRLQQGDENYVPQLALTTKRVSDGVGIYVRANGVALSEATQQTIFQRFPAADRATEGMLGLALSHDLLTKGFNGNISVSSGADDFTEYHIWLPLPALA</sequence>
<evidence type="ECO:0000313" key="13">
    <source>
        <dbReference type="Proteomes" id="UP000298337"/>
    </source>
</evidence>
<dbReference type="AlphaFoldDB" id="A0A4Z0P1K8"/>
<proteinExistence type="inferred from homology"/>
<feature type="domain" description="Histidine kinase" evidence="11">
    <location>
        <begin position="442"/>
        <end position="685"/>
    </location>
</feature>
<keyword evidence="6 8" id="KW-0802">TPR repeat</keyword>
<dbReference type="InterPro" id="IPR003661">
    <property type="entry name" value="HisK_dim/P_dom"/>
</dbReference>
<comment type="similarity">
    <text evidence="7">Belongs to the Rap family.</text>
</comment>
<dbReference type="InterPro" id="IPR019734">
    <property type="entry name" value="TPR_rpt"/>
</dbReference>
<dbReference type="PROSITE" id="PS50005">
    <property type="entry name" value="TPR"/>
    <property type="match status" value="1"/>
</dbReference>
<dbReference type="PROSITE" id="PS50109">
    <property type="entry name" value="HIS_KIN"/>
    <property type="match status" value="1"/>
</dbReference>
<gene>
    <name evidence="12" type="ORF">EU556_21770</name>
</gene>
<dbReference type="GO" id="GO:0005737">
    <property type="term" value="C:cytoplasm"/>
    <property type="evidence" value="ECO:0007669"/>
    <property type="project" value="UniProtKB-SubCell"/>
</dbReference>
<dbReference type="CDD" id="cd00082">
    <property type="entry name" value="HisKA"/>
    <property type="match status" value="1"/>
</dbReference>
<dbReference type="Gene3D" id="3.30.565.10">
    <property type="entry name" value="Histidine kinase-like ATPase, C-terminal domain"/>
    <property type="match status" value="1"/>
</dbReference>
<dbReference type="Proteomes" id="UP000298337">
    <property type="component" value="Unassembled WGS sequence"/>
</dbReference>
<evidence type="ECO:0000313" key="12">
    <source>
        <dbReference type="EMBL" id="TGE04811.1"/>
    </source>
</evidence>
<dbReference type="EMBL" id="SRLA01000005">
    <property type="protein sequence ID" value="TGE04811.1"/>
    <property type="molecule type" value="Genomic_DNA"/>
</dbReference>
<dbReference type="InterPro" id="IPR011990">
    <property type="entry name" value="TPR-like_helical_dom_sf"/>
</dbReference>
<dbReference type="Pfam" id="PF13424">
    <property type="entry name" value="TPR_12"/>
    <property type="match status" value="1"/>
</dbReference>
<accession>A0A4Z0P1K8</accession>
<evidence type="ECO:0000256" key="1">
    <source>
        <dbReference type="ARBA" id="ARBA00000085"/>
    </source>
</evidence>
<dbReference type="InterPro" id="IPR051476">
    <property type="entry name" value="Bac_ResReg_Asp_Phosphatase"/>
</dbReference>